<reference evidence="4" key="2">
    <citation type="submission" date="2024-02" db="EMBL/GenBank/DDBJ databases">
        <authorList>
            <person name="Prathaban M."/>
            <person name="Mythili R."/>
            <person name="Sharmila Devi N."/>
            <person name="Sobanaa M."/>
            <person name="Prathiviraj R."/>
            <person name="Selvin J."/>
        </authorList>
    </citation>
    <scope>NUCLEOTIDE SEQUENCE</scope>
    <source>
        <strain evidence="4">MP1014</strain>
    </source>
</reference>
<proteinExistence type="predicted"/>
<dbReference type="SUPFAM" id="SSF50998">
    <property type="entry name" value="Quinoprotein alcohol dehydrogenase-like"/>
    <property type="match status" value="1"/>
</dbReference>
<dbReference type="RefSeq" id="WP_332902103.1">
    <property type="nucleotide sequence ID" value="NZ_JBAGLP010000117.1"/>
</dbReference>
<keyword evidence="5" id="KW-1185">Reference proteome</keyword>
<dbReference type="EMBL" id="JBAGLP010000117">
    <property type="protein sequence ID" value="MEG3615461.1"/>
    <property type="molecule type" value="Genomic_DNA"/>
</dbReference>
<dbReference type="InterPro" id="IPR002372">
    <property type="entry name" value="PQQ_rpt_dom"/>
</dbReference>
<dbReference type="Proteomes" id="UP001310387">
    <property type="component" value="Unassembled WGS sequence"/>
</dbReference>
<feature type="compositionally biased region" description="Low complexity" evidence="1">
    <location>
        <begin position="39"/>
        <end position="52"/>
    </location>
</feature>
<protein>
    <submittedName>
        <fullName evidence="4">PQQ-binding-like beta-propeller repeat protein</fullName>
    </submittedName>
</protein>
<evidence type="ECO:0000259" key="3">
    <source>
        <dbReference type="Pfam" id="PF13360"/>
    </source>
</evidence>
<dbReference type="InterPro" id="IPR011047">
    <property type="entry name" value="Quinoprotein_ADH-like_sf"/>
</dbReference>
<evidence type="ECO:0000256" key="1">
    <source>
        <dbReference type="SAM" id="MobiDB-lite"/>
    </source>
</evidence>
<evidence type="ECO:0000313" key="5">
    <source>
        <dbReference type="Proteomes" id="UP001310387"/>
    </source>
</evidence>
<accession>A0ABU7Z7L7</accession>
<feature type="domain" description="Pyrrolo-quinoline quinone repeat" evidence="3">
    <location>
        <begin position="401"/>
        <end position="532"/>
    </location>
</feature>
<feature type="transmembrane region" description="Helical" evidence="2">
    <location>
        <begin position="64"/>
        <end position="83"/>
    </location>
</feature>
<evidence type="ECO:0000256" key="2">
    <source>
        <dbReference type="SAM" id="Phobius"/>
    </source>
</evidence>
<name>A0ABU7Z7L7_9MICO</name>
<keyword evidence="2" id="KW-1133">Transmembrane helix</keyword>
<comment type="caution">
    <text evidence="4">The sequence shown here is derived from an EMBL/GenBank/DDBJ whole genome shotgun (WGS) entry which is preliminary data.</text>
</comment>
<gene>
    <name evidence="4" type="ORF">V5O49_10040</name>
</gene>
<evidence type="ECO:0000313" key="4">
    <source>
        <dbReference type="EMBL" id="MEG3615461.1"/>
    </source>
</evidence>
<organism evidence="4 5">
    <name type="scientific">Isoptericola haloaureus</name>
    <dbReference type="NCBI Taxonomy" id="1542902"/>
    <lineage>
        <taxon>Bacteria</taxon>
        <taxon>Bacillati</taxon>
        <taxon>Actinomycetota</taxon>
        <taxon>Actinomycetes</taxon>
        <taxon>Micrococcales</taxon>
        <taxon>Promicromonosporaceae</taxon>
        <taxon>Isoptericola</taxon>
    </lineage>
</organism>
<keyword evidence="2" id="KW-0812">Transmembrane</keyword>
<keyword evidence="2" id="KW-0472">Membrane</keyword>
<feature type="region of interest" description="Disordered" evidence="1">
    <location>
        <begin position="1"/>
        <end position="52"/>
    </location>
</feature>
<dbReference type="Pfam" id="PF13360">
    <property type="entry name" value="PQQ_2"/>
    <property type="match status" value="1"/>
</dbReference>
<sequence length="559" mass="59464">MGRRRGAPQGAFTFDLVPEDGSEAGQHPADRRVTEEPEPGTAPEAEPPALLAGARRRWADRPRLLRWGVPVAAVVALAAVVVVEGVVDRWRGDDLRAAAGGVSDLSGPPFESWRLDEDVGGIGLTGGLIAMEGDVAALLHHDELVGVDLRTGQPVWTVELTATDASCGPGLAIWGDTVDLRPAELVVCVAGTTDDAVDVTVVEDDGSVLVRRTVEGEHDLLVPGPRGTLVSATWTGDPDDVDVELRGDPLTNLTVLGDIDDGYDLQLRAVDAVTDEERWATTVPFGTVRDATQCVSWDTGGRNAQVDRRATLDYAVSQQLIGVAGCGILAYVTPDGKRLDLPDDDGDDEAGTVRRVRPLADGGFVVSSGVWNLPVWDHAVLGPDGEHWYTVEGRLLEPLSTVGGGGGQQLVAHAARTVALDQDGQELWTADVNTQTFLARTEEVAVVLDVQDRVLGLDRSDGTVRWVRDDVVTQFTALEDGGRTGELEAAFTDGAVVAVVVPTYTGERVVSRWRAVDVRTGEDLWSTELAADGWGLELAASGHLLRWSPRGLTGYTTGS</sequence>
<reference evidence="4" key="1">
    <citation type="journal article" date="2024" name="Antonie Van Leeuwenhoek">
        <title>Isoptericola haloaureus sp. nov., a dimorphic actinobacterium isolated from mangrove sediments of southeast India, implicating biosaline agricultural significance through nitrogen fixation and salt tolerance genes.</title>
        <authorList>
            <person name="Prathaban M."/>
            <person name="Prathiviraj R."/>
            <person name="Ravichandran M."/>
            <person name="Natarajan S.D."/>
            <person name="Sobanaa M."/>
            <person name="Hari Krishna Kumar S."/>
            <person name="Chandrasekar V."/>
            <person name="Selvin J."/>
        </authorList>
    </citation>
    <scope>NUCLEOTIDE SEQUENCE</scope>
    <source>
        <strain evidence="4">MP1014</strain>
    </source>
</reference>